<dbReference type="PANTHER" id="PTHR12558">
    <property type="entry name" value="CELL DIVISION CYCLE 16,23,27"/>
    <property type="match status" value="1"/>
</dbReference>
<evidence type="ECO:0000259" key="6">
    <source>
        <dbReference type="Pfam" id="PF05420"/>
    </source>
</evidence>
<evidence type="ECO:0000313" key="8">
    <source>
        <dbReference type="Proteomes" id="UP001166291"/>
    </source>
</evidence>
<sequence length="1253" mass="140465">MKLWRWVYFAVFLLLSGLLYQWFFSASPSSEQSSPAEFGFESVDSQAFERNESDKFGDDPVVADLVKRMQLADALEKPDLLESALDRLLLLEPNHPAAFFFQAQKALINDDVDRAKAILAARKLADPDSLATRQLSAYILSMSSKRNALQQARIFRRAARYGDALAIYKALFPDGMPSLKLELELLDVLSVIKGKETYVLSRLIDLNREYPDVALLELTLAEFQSRQNPHDPVALATYRRLAQGDGLGRRAADSWLRTLGRLPLGSAVLADYALLAERYPADLDIQNSYRNVLKLQAEERERLKDPYYRAKKQGLALLEANRVTEAEPLLRYALRGRSEDAEVNGGVGTVYMRRGDHDRALHYFKNAARYNQNPDMNSKWASLIKASSYWSSLRRAEAYIKSGRYQQAQQELNIALEIDPSNPETYVGLADLAIANAKPLTADVYYLEALRRDSSNRSALWGRVQLRQAVSGRRAALELAETEYSAPQRRRIAEQLQILRIDEDLEALAGINPQRNRDGYIAAINRVLARQPRSPWQRSDLANGLVTVGEQARGDALMADWADKDKSAEMRFAYGLYLSARGDVKRAVSVLESIPADQRSAAMQSNLMRLSLEQNLAGMQAPISDNSVERSRQLDQLISQYQSQAIALLRLAEMCVDLDERERAEDIARRLVPEDSWAFESQLDYGRLLLSLDQFDQFMRWQQRLRAESDSPAEQAQLDDLSLEYDLARAKYYTERGDMIIAYSMYQRAAEHTGAGQLSARISLLKMSVKMANQAELSAQSDAILQDGDSLSSGDIIDIAQLLHDADATSERDRYMTLLETRGDLSAQQLRQAMLLEKSARDWDASEKYAYAALQQVRVEDNPALATQQLSQKQLYQLADDDYWLTSSVKSTIDDIRERRDGYIKFGIDHNFRSGSDTTSQIPVEVRWPVPSLDGHLLFRVDYVSAKSGTVDYLEPGASPPTTITRLPFSESARGMAIGIGWEADTWHADIGTTPIGFRESNIVGSAGVKGSLGDVGWNAVLSQRPEVSSTLSYAGMEVPLGANFAGAEWGGVILSGAKLGLSYDLGGANGYWASLQYHLITGNQVADNTRIGLLGGVYHRLIDEEDRKFRVGLNVLHFQYDKNLSEDTLQHGSYFSPQNYISVSLPVRYFGRHGSKWSYLLGASISNSWSSEDAPYLLGTGSSSGGGFGYSLEAALEKRVSKRWYVGLAADIQRADFYEPNHVVMYAKYTFNDRWQPIWTPPEPPIPYSDFD</sequence>
<evidence type="ECO:0000313" key="7">
    <source>
        <dbReference type="EMBL" id="MBW2941663.1"/>
    </source>
</evidence>
<reference evidence="7" key="1">
    <citation type="submission" date="2021-07" db="EMBL/GenBank/DDBJ databases">
        <title>Zhongshania sp. CAU 1632 isolated from seawater.</title>
        <authorList>
            <person name="Kim W."/>
        </authorList>
    </citation>
    <scope>NUCLEOTIDE SEQUENCE</scope>
    <source>
        <strain evidence="7">CAU 1632</strain>
    </source>
</reference>
<comment type="caution">
    <text evidence="7">The sequence shown here is derived from an EMBL/GenBank/DDBJ whole genome shotgun (WGS) entry which is preliminary data.</text>
</comment>
<dbReference type="Pfam" id="PF05420">
    <property type="entry name" value="BCSC_C"/>
    <property type="match status" value="1"/>
</dbReference>
<accession>A0ABS6VUI4</accession>
<evidence type="ECO:0000256" key="5">
    <source>
        <dbReference type="SAM" id="Phobius"/>
    </source>
</evidence>
<dbReference type="Pfam" id="PF13181">
    <property type="entry name" value="TPR_8"/>
    <property type="match status" value="1"/>
</dbReference>
<evidence type="ECO:0000256" key="2">
    <source>
        <dbReference type="ARBA" id="ARBA00022737"/>
    </source>
</evidence>
<keyword evidence="1" id="KW-0732">Signal</keyword>
<gene>
    <name evidence="7" type="ORF">KXJ70_12775</name>
</gene>
<organism evidence="7 8">
    <name type="scientific">Zhongshania aquimaris</name>
    <dbReference type="NCBI Taxonomy" id="2857107"/>
    <lineage>
        <taxon>Bacteria</taxon>
        <taxon>Pseudomonadati</taxon>
        <taxon>Pseudomonadota</taxon>
        <taxon>Gammaproteobacteria</taxon>
        <taxon>Cellvibrionales</taxon>
        <taxon>Spongiibacteraceae</taxon>
        <taxon>Zhongshania</taxon>
    </lineage>
</organism>
<keyword evidence="5" id="KW-0812">Transmembrane</keyword>
<evidence type="ECO:0000256" key="1">
    <source>
        <dbReference type="ARBA" id="ARBA00022729"/>
    </source>
</evidence>
<dbReference type="PANTHER" id="PTHR12558:SF13">
    <property type="entry name" value="CELL DIVISION CYCLE PROTEIN 27 HOMOLOG"/>
    <property type="match status" value="1"/>
</dbReference>
<evidence type="ECO:0000256" key="4">
    <source>
        <dbReference type="PROSITE-ProRule" id="PRU00339"/>
    </source>
</evidence>
<evidence type="ECO:0000256" key="3">
    <source>
        <dbReference type="ARBA" id="ARBA00022803"/>
    </source>
</evidence>
<feature type="repeat" description="TPR" evidence="4">
    <location>
        <begin position="389"/>
        <end position="422"/>
    </location>
</feature>
<dbReference type="PROSITE" id="PS50005">
    <property type="entry name" value="TPR"/>
    <property type="match status" value="2"/>
</dbReference>
<feature type="repeat" description="TPR" evidence="4">
    <location>
        <begin position="341"/>
        <end position="374"/>
    </location>
</feature>
<proteinExistence type="predicted"/>
<name>A0ABS6VUI4_9GAMM</name>
<keyword evidence="3 4" id="KW-0802">TPR repeat</keyword>
<protein>
    <submittedName>
        <fullName evidence="7">BCSC C-terminal domain-containing protein</fullName>
    </submittedName>
</protein>
<dbReference type="EMBL" id="JAHWDQ010000003">
    <property type="protein sequence ID" value="MBW2941663.1"/>
    <property type="molecule type" value="Genomic_DNA"/>
</dbReference>
<keyword evidence="8" id="KW-1185">Reference proteome</keyword>
<feature type="domain" description="Cellulose synthase operon C C-terminal" evidence="6">
    <location>
        <begin position="919"/>
        <end position="1233"/>
    </location>
</feature>
<dbReference type="InterPro" id="IPR019734">
    <property type="entry name" value="TPR_rpt"/>
</dbReference>
<dbReference type="Proteomes" id="UP001166291">
    <property type="component" value="Unassembled WGS sequence"/>
</dbReference>
<keyword evidence="5" id="KW-1133">Transmembrane helix</keyword>
<keyword evidence="5" id="KW-0472">Membrane</keyword>
<keyword evidence="2" id="KW-0677">Repeat</keyword>
<dbReference type="RefSeq" id="WP_219043899.1">
    <property type="nucleotide sequence ID" value="NZ_JAHWDQ010000003.1"/>
</dbReference>
<dbReference type="InterPro" id="IPR008410">
    <property type="entry name" value="BCSC_C"/>
</dbReference>
<feature type="transmembrane region" description="Helical" evidence="5">
    <location>
        <begin position="7"/>
        <end position="24"/>
    </location>
</feature>
<dbReference type="SMART" id="SM00028">
    <property type="entry name" value="TPR"/>
    <property type="match status" value="3"/>
</dbReference>